<reference evidence="2" key="1">
    <citation type="submission" date="2020-01" db="EMBL/GenBank/DDBJ databases">
        <title>Insect and environment-associated Actinomycetes.</title>
        <authorList>
            <person name="Currrie C."/>
            <person name="Chevrette M."/>
            <person name="Carlson C."/>
            <person name="Stubbendieck R."/>
            <person name="Wendt-Pienkowski E."/>
        </authorList>
    </citation>
    <scope>NUCLEOTIDE SEQUENCE</scope>
    <source>
        <strain evidence="2">SID12501</strain>
    </source>
</reference>
<comment type="caution">
    <text evidence="2">The sequence shown here is derived from an EMBL/GenBank/DDBJ whole genome shotgun (WGS) entry which is preliminary data.</text>
</comment>
<dbReference type="RefSeq" id="WP_164315962.1">
    <property type="nucleotide sequence ID" value="NZ_JAAGLU010000014.1"/>
</dbReference>
<organism evidence="2">
    <name type="scientific">Streptomyces sp. SID12501</name>
    <dbReference type="NCBI Taxonomy" id="2706042"/>
    <lineage>
        <taxon>Bacteria</taxon>
        <taxon>Bacillati</taxon>
        <taxon>Actinomycetota</taxon>
        <taxon>Actinomycetes</taxon>
        <taxon>Kitasatosporales</taxon>
        <taxon>Streptomycetaceae</taxon>
        <taxon>Streptomyces</taxon>
    </lineage>
</organism>
<keyword evidence="1" id="KW-0472">Membrane</keyword>
<dbReference type="EMBL" id="JAAGLU010000014">
    <property type="protein sequence ID" value="NEC87841.1"/>
    <property type="molecule type" value="Genomic_DNA"/>
</dbReference>
<feature type="transmembrane region" description="Helical" evidence="1">
    <location>
        <begin position="43"/>
        <end position="60"/>
    </location>
</feature>
<proteinExistence type="predicted"/>
<name>A0A6B3BTZ0_9ACTN</name>
<accession>A0A6B3BTZ0</accession>
<evidence type="ECO:0000256" key="1">
    <source>
        <dbReference type="SAM" id="Phobius"/>
    </source>
</evidence>
<gene>
    <name evidence="2" type="ORF">G3I71_18855</name>
</gene>
<sequence>MRNAVTHHAWSLPPRAIKAVVPLVVIIVVVVVGAFAVGQGPAALIMVVMALLAAVAEELVRAAMRYWMRVA</sequence>
<feature type="transmembrane region" description="Helical" evidence="1">
    <location>
        <begin position="20"/>
        <end position="37"/>
    </location>
</feature>
<evidence type="ECO:0000313" key="2">
    <source>
        <dbReference type="EMBL" id="NEC87841.1"/>
    </source>
</evidence>
<dbReference type="AlphaFoldDB" id="A0A6B3BTZ0"/>
<keyword evidence="1" id="KW-0812">Transmembrane</keyword>
<keyword evidence="1" id="KW-1133">Transmembrane helix</keyword>
<protein>
    <submittedName>
        <fullName evidence="2">Uncharacterized protein</fullName>
    </submittedName>
</protein>